<organism evidence="2 3">
    <name type="scientific">Rangifer tarandus platyrhynchus</name>
    <name type="common">Svalbard reindeer</name>
    <dbReference type="NCBI Taxonomy" id="3082113"/>
    <lineage>
        <taxon>Eukaryota</taxon>
        <taxon>Metazoa</taxon>
        <taxon>Chordata</taxon>
        <taxon>Craniata</taxon>
        <taxon>Vertebrata</taxon>
        <taxon>Euteleostomi</taxon>
        <taxon>Mammalia</taxon>
        <taxon>Eutheria</taxon>
        <taxon>Laurasiatheria</taxon>
        <taxon>Artiodactyla</taxon>
        <taxon>Ruminantia</taxon>
        <taxon>Pecora</taxon>
        <taxon>Cervidae</taxon>
        <taxon>Odocoileinae</taxon>
        <taxon>Rangifer</taxon>
    </lineage>
</organism>
<name>A0ABN8YTN4_RANTA</name>
<accession>A0ABN8YTN4</accession>
<dbReference type="Proteomes" id="UP001176941">
    <property type="component" value="Chromosome 24"/>
</dbReference>
<feature type="region of interest" description="Disordered" evidence="1">
    <location>
        <begin position="211"/>
        <end position="248"/>
    </location>
</feature>
<gene>
    <name evidence="2" type="ORF">MRATA1EN1_LOCUS13909</name>
</gene>
<reference evidence="2" key="1">
    <citation type="submission" date="2023-04" db="EMBL/GenBank/DDBJ databases">
        <authorList>
            <consortium name="ELIXIR-Norway"/>
        </authorList>
    </citation>
    <scope>NUCLEOTIDE SEQUENCE [LARGE SCALE GENOMIC DNA]</scope>
</reference>
<evidence type="ECO:0000313" key="3">
    <source>
        <dbReference type="Proteomes" id="UP001176941"/>
    </source>
</evidence>
<protein>
    <submittedName>
        <fullName evidence="2">Uncharacterized protein</fullName>
    </submittedName>
</protein>
<evidence type="ECO:0000256" key="1">
    <source>
        <dbReference type="SAM" id="MobiDB-lite"/>
    </source>
</evidence>
<evidence type="ECO:0000313" key="2">
    <source>
        <dbReference type="EMBL" id="CAI9164947.1"/>
    </source>
</evidence>
<sequence>MCSEAAASRVSSDQQSLQILSPRGLTALKAGVRSAGVTAGCAVRLPPTSLLPRRNCWSAPPAVQLRLASDRRRPHPSPRSPAPQHALQAGAPPLPSLFKPQLYAPVTVFAAVVGSHLAGEVRSQLLAVVRKGKSGSCHARSCPAPQGARAGEGVLSWPPAWGGIGAPLEGAAAGEPAAARAVSVFRLARPRSCWVWRVGSVLRLQTPKAAPFPGGTETHDVGGVPGRDAGGVGGPRIGSDLQPGEDGLRHRRPRAARLLRTPCRIPAGVLLPWFPLGEALGAAAGPPRTFLSRVRVCVRACVFVCVWPGLSPGRIPREPPSPPARSRPFHVASTWSLQVPLEFTAGVWGPGRVHIWTHGHVLLTAAFRRRKFVPILWDMFSYYL</sequence>
<dbReference type="EMBL" id="OX459960">
    <property type="protein sequence ID" value="CAI9164947.1"/>
    <property type="molecule type" value="Genomic_DNA"/>
</dbReference>
<feature type="compositionally biased region" description="Gly residues" evidence="1">
    <location>
        <begin position="223"/>
        <end position="236"/>
    </location>
</feature>
<proteinExistence type="predicted"/>
<feature type="region of interest" description="Disordered" evidence="1">
    <location>
        <begin position="70"/>
        <end position="91"/>
    </location>
</feature>
<keyword evidence="3" id="KW-1185">Reference proteome</keyword>